<protein>
    <submittedName>
        <fullName evidence="2">Uncharacterized protein</fullName>
    </submittedName>
</protein>
<sequence>MSELDASGAEHIGPTTPPAAPQPLTGSAREIPKATLVQLRLPAPPAGQALIKSAYVRRLRLRPDEAHTVRDHLRHTGEASDELIELLAEFARPSQPALLPPPSAFVDVPVAALKAFGDALIELRRQRAVRLSADHGTATAGAASPDPRGPAEQDVRDAVVAVRGLMANTQATPLGMLNLERLEMVPAGLERGELIATVPLAPLEETAVSHKEWSVRSKEFTSIVTDALETVSETGVTDNTELSQSTTSQAQHSNQFNVTPTVTGGIPVINGSAQSGFSSQDSRSQSATDSTKHATSLTRKASARATQEHKVTISTTTVTGSEETSTRVLKNPSQVSVMRVDYFSLMRKWRVRLYRHGLRLTYDLVIPEPGAGLRRTHKELADLKGQLGPFLFGLPHSEITDAVLPGETQPHHRVLAERYGAVVPDPPLVPSAPQFSVSAPSQEEGWHIFTPDPLEIPEGYRVKTLNLWFATTSKTGSENKFSFKVLGTPLYIKEQDQGEYGPMELTSGAYGRYMLHATGKVSLSFEMINNRNTTIRVVSEIEPIPTQPDPDPDKPAHSDRVRDTWRSDVWNLLRDAAQTQYYERQQDIATRAAALQEQIEQVDTLTLRREESEEVMKGVLRFLLGPDFAFMPPEVVDAFLRARVDLEHGIGFDENGLGLDATAWATVREHEDVVRFVNQAIEWENVVTFLYSYFWDVPQSWNFVRRLRHPDANRQAFLRSGSARVVLTVRKGWEEDWVRFAEGGFKSPPATPNSQYLTIAREIAAYDDRNYPGIPPANPARTAVRLEEAVYATSKDVLGKSANPVTIRVDSSKDFLVGAQVVIDSADRTDPADGRVVQESQLITAIPDAFRVTVARLERAHDGSVTPFTVLQPGTKGALIAEWNEYTPSSGTDIEIGSDLGSGA</sequence>
<proteinExistence type="predicted"/>
<name>A0A7W9PX52_9ACTN</name>
<evidence type="ECO:0000313" key="3">
    <source>
        <dbReference type="Proteomes" id="UP000585836"/>
    </source>
</evidence>
<feature type="compositionally biased region" description="Polar residues" evidence="1">
    <location>
        <begin position="234"/>
        <end position="262"/>
    </location>
</feature>
<feature type="compositionally biased region" description="Low complexity" evidence="1">
    <location>
        <begin position="271"/>
        <end position="289"/>
    </location>
</feature>
<dbReference type="EMBL" id="JACHJK010000009">
    <property type="protein sequence ID" value="MBB5929590.1"/>
    <property type="molecule type" value="Genomic_DNA"/>
</dbReference>
<dbReference type="Proteomes" id="UP000585836">
    <property type="component" value="Unassembled WGS sequence"/>
</dbReference>
<evidence type="ECO:0000256" key="1">
    <source>
        <dbReference type="SAM" id="MobiDB-lite"/>
    </source>
</evidence>
<accession>A0A7W9PX52</accession>
<comment type="caution">
    <text evidence="2">The sequence shown here is derived from an EMBL/GenBank/DDBJ whole genome shotgun (WGS) entry which is preliminary data.</text>
</comment>
<feature type="region of interest" description="Disordered" evidence="1">
    <location>
        <begin position="234"/>
        <end position="325"/>
    </location>
</feature>
<gene>
    <name evidence="2" type="ORF">FHS34_005077</name>
</gene>
<evidence type="ECO:0000313" key="2">
    <source>
        <dbReference type="EMBL" id="MBB5929590.1"/>
    </source>
</evidence>
<feature type="region of interest" description="Disordered" evidence="1">
    <location>
        <begin position="1"/>
        <end position="26"/>
    </location>
</feature>
<dbReference type="AlphaFoldDB" id="A0A7W9PX52"/>
<organism evidence="2 3">
    <name type="scientific">Streptomyces echinatus</name>
    <dbReference type="NCBI Taxonomy" id="67293"/>
    <lineage>
        <taxon>Bacteria</taxon>
        <taxon>Bacillati</taxon>
        <taxon>Actinomycetota</taxon>
        <taxon>Actinomycetes</taxon>
        <taxon>Kitasatosporales</taxon>
        <taxon>Streptomycetaceae</taxon>
        <taxon>Streptomyces</taxon>
    </lineage>
</organism>
<feature type="compositionally biased region" description="Low complexity" evidence="1">
    <location>
        <begin position="312"/>
        <end position="323"/>
    </location>
</feature>
<keyword evidence="3" id="KW-1185">Reference proteome</keyword>
<reference evidence="2 3" key="1">
    <citation type="submission" date="2020-08" db="EMBL/GenBank/DDBJ databases">
        <title>Genomic Encyclopedia of Type Strains, Phase III (KMG-III): the genomes of soil and plant-associated and newly described type strains.</title>
        <authorList>
            <person name="Whitman W."/>
        </authorList>
    </citation>
    <scope>NUCLEOTIDE SEQUENCE [LARGE SCALE GENOMIC DNA]</scope>
    <source>
        <strain evidence="2 3">CECT 3313</strain>
    </source>
</reference>
<dbReference type="RefSeq" id="WP_221509414.1">
    <property type="nucleotide sequence ID" value="NZ_BAAAWF010000072.1"/>
</dbReference>